<feature type="chain" id="PRO_5046798563" description="Ig-like domain-containing protein" evidence="1">
    <location>
        <begin position="27"/>
        <end position="137"/>
    </location>
</feature>
<evidence type="ECO:0000313" key="3">
    <source>
        <dbReference type="Proteomes" id="UP000683310"/>
    </source>
</evidence>
<organism evidence="2 3">
    <name type="scientific">Nocardia tengchongensis</name>
    <dbReference type="NCBI Taxonomy" id="2055889"/>
    <lineage>
        <taxon>Bacteria</taxon>
        <taxon>Bacillati</taxon>
        <taxon>Actinomycetota</taxon>
        <taxon>Actinomycetes</taxon>
        <taxon>Mycobacteriales</taxon>
        <taxon>Nocardiaceae</taxon>
        <taxon>Nocardia</taxon>
    </lineage>
</organism>
<keyword evidence="1" id="KW-0732">Signal</keyword>
<dbReference type="EMBL" id="CP074371">
    <property type="protein sequence ID" value="QVI24454.1"/>
    <property type="molecule type" value="Genomic_DNA"/>
</dbReference>
<proteinExistence type="predicted"/>
<dbReference type="Proteomes" id="UP000683310">
    <property type="component" value="Chromosome"/>
</dbReference>
<feature type="signal peptide" evidence="1">
    <location>
        <begin position="1"/>
        <end position="26"/>
    </location>
</feature>
<evidence type="ECO:0000313" key="2">
    <source>
        <dbReference type="EMBL" id="QVI24454.1"/>
    </source>
</evidence>
<evidence type="ECO:0008006" key="4">
    <source>
        <dbReference type="Google" id="ProtNLM"/>
    </source>
</evidence>
<name>A0ABX8CX19_9NOCA</name>
<keyword evidence="3" id="KW-1185">Reference proteome</keyword>
<evidence type="ECO:0000256" key="1">
    <source>
        <dbReference type="SAM" id="SignalP"/>
    </source>
</evidence>
<gene>
    <name evidence="2" type="ORF">KHQ06_18040</name>
</gene>
<reference evidence="2 3" key="1">
    <citation type="submission" date="2021-04" db="EMBL/GenBank/DDBJ databases">
        <title>Nocardia tengchongensis.</title>
        <authorList>
            <person name="Zhuang k."/>
            <person name="Ran Y."/>
            <person name="Li W."/>
        </authorList>
    </citation>
    <scope>NUCLEOTIDE SEQUENCE [LARGE SCALE GENOMIC DNA]</scope>
    <source>
        <strain evidence="2 3">CFH S0057</strain>
    </source>
</reference>
<sequence>MTMRRAAIAAASLTAALPLSIGTAGAASDSSISLDSGSPDNLGCQVTTETCLLSTFALPDYTTPVTFSVDGTVLGTSPINPNCHCPYPVEWIPQKAGRYTVTTKQGTRNDTLTVTIVDYNSPQAFVKRYIGPYAGSS</sequence>
<protein>
    <recommendedName>
        <fullName evidence="4">Ig-like domain-containing protein</fullName>
    </recommendedName>
</protein>
<accession>A0ABX8CX19</accession>